<comment type="caution">
    <text evidence="1">The sequence shown here is derived from an EMBL/GenBank/DDBJ whole genome shotgun (WGS) entry which is preliminary data.</text>
</comment>
<reference evidence="1 2" key="1">
    <citation type="submission" date="2019-12" db="EMBL/GenBank/DDBJ databases">
        <authorList>
            <person name="Feng G."/>
            <person name="Zhu H."/>
        </authorList>
    </citation>
    <scope>NUCLEOTIDE SEQUENCE [LARGE SCALE GENOMIC DNA]</scope>
    <source>
        <strain evidence="1 2">FGD1</strain>
    </source>
</reference>
<name>A0A7X4GGM4_9SPHN</name>
<dbReference type="EMBL" id="WVTD01000003">
    <property type="protein sequence ID" value="MYL97229.1"/>
    <property type="molecule type" value="Genomic_DNA"/>
</dbReference>
<organism evidence="1 2">
    <name type="scientific">Novosphingobium silvae</name>
    <dbReference type="NCBI Taxonomy" id="2692619"/>
    <lineage>
        <taxon>Bacteria</taxon>
        <taxon>Pseudomonadati</taxon>
        <taxon>Pseudomonadota</taxon>
        <taxon>Alphaproteobacteria</taxon>
        <taxon>Sphingomonadales</taxon>
        <taxon>Sphingomonadaceae</taxon>
        <taxon>Novosphingobium</taxon>
    </lineage>
</organism>
<gene>
    <name evidence="1" type="ORF">GR702_05515</name>
</gene>
<dbReference type="AlphaFoldDB" id="A0A7X4GGM4"/>
<keyword evidence="2" id="KW-1185">Reference proteome</keyword>
<evidence type="ECO:0000313" key="2">
    <source>
        <dbReference type="Proteomes" id="UP000465810"/>
    </source>
</evidence>
<proteinExistence type="predicted"/>
<accession>A0A7X4GGM4</accession>
<dbReference type="RefSeq" id="WP_160984968.1">
    <property type="nucleotide sequence ID" value="NZ_WVTD01000003.1"/>
</dbReference>
<protein>
    <submittedName>
        <fullName evidence="1">Uncharacterized protein</fullName>
    </submittedName>
</protein>
<evidence type="ECO:0000313" key="1">
    <source>
        <dbReference type="EMBL" id="MYL97229.1"/>
    </source>
</evidence>
<sequence length="104" mass="11407">MTWAIIKMPHPLDAVWDRANEELGDACELTVGRDDAITAATMTIMALPARNLADSIQKLDVAGIDRENPRADCDLQAIMNEACDLIDTAVARGLRLYPNQIKEA</sequence>
<dbReference type="Proteomes" id="UP000465810">
    <property type="component" value="Unassembled WGS sequence"/>
</dbReference>